<keyword evidence="2" id="KW-0479">Metal-binding</keyword>
<dbReference type="Gene3D" id="6.10.20.100">
    <property type="match status" value="1"/>
</dbReference>
<name>A0A5E4PGQ0_9COXI</name>
<proteinExistence type="inferred from homology"/>
<dbReference type="GO" id="GO:0051539">
    <property type="term" value="F:4 iron, 4 sulfur cluster binding"/>
    <property type="evidence" value="ECO:0007669"/>
    <property type="project" value="TreeGrafter"/>
</dbReference>
<dbReference type="KEGG" id="asip:AQUSIP_08230"/>
<evidence type="ECO:0000256" key="3">
    <source>
        <dbReference type="ARBA" id="ARBA00023004"/>
    </source>
</evidence>
<dbReference type="Proteomes" id="UP000324194">
    <property type="component" value="Chromosome 1"/>
</dbReference>
<dbReference type="InterPro" id="IPR042243">
    <property type="entry name" value="HypD_1"/>
</dbReference>
<accession>A0A5E4PGQ0</accession>
<dbReference type="Gene3D" id="3.40.50.11740">
    <property type="entry name" value="HypD, alpha/beta domain 2"/>
    <property type="match status" value="2"/>
</dbReference>
<comment type="similarity">
    <text evidence="1 4">Belongs to the HypD family.</text>
</comment>
<organism evidence="5 6">
    <name type="scientific">Aquicella siphonis</name>
    <dbReference type="NCBI Taxonomy" id="254247"/>
    <lineage>
        <taxon>Bacteria</taxon>
        <taxon>Pseudomonadati</taxon>
        <taxon>Pseudomonadota</taxon>
        <taxon>Gammaproteobacteria</taxon>
        <taxon>Legionellales</taxon>
        <taxon>Coxiellaceae</taxon>
        <taxon>Aquicella</taxon>
    </lineage>
</organism>
<keyword evidence="3" id="KW-0408">Iron</keyword>
<dbReference type="GO" id="GO:0070025">
    <property type="term" value="F:carbon monoxide binding"/>
    <property type="evidence" value="ECO:0007669"/>
    <property type="project" value="TreeGrafter"/>
</dbReference>
<evidence type="ECO:0000313" key="6">
    <source>
        <dbReference type="Proteomes" id="UP000324194"/>
    </source>
</evidence>
<reference evidence="5 6" key="1">
    <citation type="submission" date="2019-08" db="EMBL/GenBank/DDBJ databases">
        <authorList>
            <person name="Guy L."/>
        </authorList>
    </citation>
    <scope>NUCLEOTIDE SEQUENCE [LARGE SCALE GENOMIC DNA]</scope>
    <source>
        <strain evidence="5 6">SGT-108</strain>
    </source>
</reference>
<dbReference type="PANTHER" id="PTHR30149:SF0">
    <property type="entry name" value="HYDROGENASE MATURATION FACTOR HYPD"/>
    <property type="match status" value="1"/>
</dbReference>
<dbReference type="OrthoDB" id="9770424at2"/>
<dbReference type="AlphaFoldDB" id="A0A5E4PGQ0"/>
<dbReference type="Pfam" id="PF01924">
    <property type="entry name" value="HypD"/>
    <property type="match status" value="1"/>
</dbReference>
<keyword evidence="6" id="KW-1185">Reference proteome</keyword>
<dbReference type="EMBL" id="LR699119">
    <property type="protein sequence ID" value="VVC75533.1"/>
    <property type="molecule type" value="Genomic_DNA"/>
</dbReference>
<dbReference type="GO" id="GO:0051604">
    <property type="term" value="P:protein maturation"/>
    <property type="evidence" value="ECO:0007669"/>
    <property type="project" value="TreeGrafter"/>
</dbReference>
<evidence type="ECO:0000313" key="5">
    <source>
        <dbReference type="EMBL" id="VVC75533.1"/>
    </source>
</evidence>
<dbReference type="InterPro" id="IPR042244">
    <property type="entry name" value="HypD_2_sf"/>
</dbReference>
<dbReference type="PANTHER" id="PTHR30149">
    <property type="entry name" value="HYDROGENASE PROTEIN ASSEMBLY PROTEIN HYPD"/>
    <property type="match status" value="1"/>
</dbReference>
<sequence length="373" mass="41144">MKYIEDFRKGEFAAGLAREIARHAQPGRRYQLMEFCGGHTHAIHRYGLPGLLPDHVEMIHGPGCPVCVLPIARIDKAIALASHPSVILCSYGDMLRVPGSGQKNLLKIKAEGADVRMVYAVDDALAIARQNPHKQVVFFAIGFETTTPPTAHAILQAKALKLTNFSVFCNHVLTPAAMESLLQSQSETEGSVKLDGFVGPAHVSIVIGSQAYESVSQRFQKPIVISGFEPLDVLHSILMLIRQINENRCEVEIQYTRAVNRTGNRVSQKIMDEVLELRDRFEWRGLGFIPLSALRIRDAYAEFDAEKRFVLPETNGLEHKQCECGAVLRGIKKPTDCKLFAKVCTPENPLGSCMVSSEGACAAVYAYGRVNSI</sequence>
<dbReference type="NCBIfam" id="TIGR00075">
    <property type="entry name" value="hypD"/>
    <property type="match status" value="1"/>
</dbReference>
<dbReference type="GO" id="GO:0005506">
    <property type="term" value="F:iron ion binding"/>
    <property type="evidence" value="ECO:0007669"/>
    <property type="project" value="TreeGrafter"/>
</dbReference>
<dbReference type="RefSeq" id="WP_148338831.1">
    <property type="nucleotide sequence ID" value="NZ_LR699119.1"/>
</dbReference>
<dbReference type="PIRSF" id="PIRSF005622">
    <property type="entry name" value="Hydrgn_mat_hypD"/>
    <property type="match status" value="1"/>
</dbReference>
<evidence type="ECO:0000256" key="1">
    <source>
        <dbReference type="ARBA" id="ARBA00007888"/>
    </source>
</evidence>
<evidence type="ECO:0000256" key="4">
    <source>
        <dbReference type="PIRNR" id="PIRNR005622"/>
    </source>
</evidence>
<protein>
    <recommendedName>
        <fullName evidence="4">Hydrogenase maturation factor</fullName>
    </recommendedName>
</protein>
<evidence type="ECO:0000256" key="2">
    <source>
        <dbReference type="ARBA" id="ARBA00022723"/>
    </source>
</evidence>
<dbReference type="InterPro" id="IPR002780">
    <property type="entry name" value="Hyd_form_HypD"/>
</dbReference>
<gene>
    <name evidence="5" type="primary">hypD</name>
    <name evidence="5" type="ORF">AQUSIP_08230</name>
</gene>